<feature type="domain" description="Creatinase N-terminal" evidence="3">
    <location>
        <begin position="62"/>
        <end position="203"/>
    </location>
</feature>
<dbReference type="InterPro" id="IPR000994">
    <property type="entry name" value="Pept_M24"/>
</dbReference>
<gene>
    <name evidence="4" type="ORF">EDE15_1530</name>
</gene>
<dbReference type="AlphaFoldDB" id="A0A3R9PR66"/>
<keyword evidence="5" id="KW-1185">Reference proteome</keyword>
<dbReference type="OrthoDB" id="9806388at2"/>
<evidence type="ECO:0000313" key="4">
    <source>
        <dbReference type="EMBL" id="RSL16021.1"/>
    </source>
</evidence>
<evidence type="ECO:0000259" key="3">
    <source>
        <dbReference type="Pfam" id="PF01321"/>
    </source>
</evidence>
<feature type="signal peptide" evidence="1">
    <location>
        <begin position="1"/>
        <end position="24"/>
    </location>
</feature>
<dbReference type="PROSITE" id="PS51318">
    <property type="entry name" value="TAT"/>
    <property type="match status" value="1"/>
</dbReference>
<name>A0A3R9PR66_9BACT</name>
<dbReference type="InterPro" id="IPR029149">
    <property type="entry name" value="Creatin/AminoP/Spt16_N"/>
</dbReference>
<sequence>MPSRRSFLLAATAAAAAPSLSLQAQRPSTAPPSDLKLPAPIAALTSRRSEAVPITLEEREQRVERARQLLAEHKIDALVITTGTSLNYFTGLRWGQSERFFAWVLPVKGSPFIVSPVFEEGRVRERMEAKPATLPQASNTKVYTWNEDENPYALVAKALKEAGITTGKIGVEERTQFAFSDGIAHASPTLTAVSGTPITFGCRGVKTPAELALMRLANDVTFNVYEAVYKSAQPGMTNRQFSELVSAAYNRVGFPGDASCQVAEYSALPHGSLQPQVIREGQIILIDDGCTVEGYQSDMSRTFVLGKATDKQKKVFEIVHKAQAAALAAAHPGVQCQAIDAAARKVISDAGFGPDYKYFSHRVGHGIGMDGHEWPYLVRGNTTPLAAGMTFSDEPGIYITGEFGVRLEDDWVVTPSGGEMFTPQSPSLEDPFAKA</sequence>
<evidence type="ECO:0000313" key="5">
    <source>
        <dbReference type="Proteomes" id="UP000269669"/>
    </source>
</evidence>
<protein>
    <submittedName>
        <fullName evidence="4">Xaa-Pro dipeptidase</fullName>
    </submittedName>
</protein>
<dbReference type="Pfam" id="PF01321">
    <property type="entry name" value="Creatinase_N"/>
    <property type="match status" value="1"/>
</dbReference>
<keyword evidence="1" id="KW-0732">Signal</keyword>
<dbReference type="PANTHER" id="PTHR46112:SF3">
    <property type="entry name" value="AMINOPEPTIDASE YPDF"/>
    <property type="match status" value="1"/>
</dbReference>
<dbReference type="InterPro" id="IPR000587">
    <property type="entry name" value="Creatinase_N"/>
</dbReference>
<accession>A0A3R9PR66</accession>
<feature type="chain" id="PRO_5018580587" evidence="1">
    <location>
        <begin position="25"/>
        <end position="435"/>
    </location>
</feature>
<feature type="domain" description="Peptidase M24" evidence="2">
    <location>
        <begin position="213"/>
        <end position="414"/>
    </location>
</feature>
<proteinExistence type="predicted"/>
<dbReference type="Pfam" id="PF00557">
    <property type="entry name" value="Peptidase_M24"/>
    <property type="match status" value="1"/>
</dbReference>
<dbReference type="RefSeq" id="WP_125484689.1">
    <property type="nucleotide sequence ID" value="NZ_RSDW01000001.1"/>
</dbReference>
<organism evidence="4 5">
    <name type="scientific">Edaphobacter aggregans</name>
    <dbReference type="NCBI Taxonomy" id="570835"/>
    <lineage>
        <taxon>Bacteria</taxon>
        <taxon>Pseudomonadati</taxon>
        <taxon>Acidobacteriota</taxon>
        <taxon>Terriglobia</taxon>
        <taxon>Terriglobales</taxon>
        <taxon>Acidobacteriaceae</taxon>
        <taxon>Edaphobacter</taxon>
    </lineage>
</organism>
<reference evidence="4 5" key="1">
    <citation type="submission" date="2018-12" db="EMBL/GenBank/DDBJ databases">
        <title>Sequencing of bacterial isolates from soil warming experiment in Harvard Forest, Massachusetts, USA.</title>
        <authorList>
            <person name="Deangelis K."/>
        </authorList>
    </citation>
    <scope>NUCLEOTIDE SEQUENCE [LARGE SCALE GENOMIC DNA]</scope>
    <source>
        <strain evidence="4 5">EB153</strain>
    </source>
</reference>
<dbReference type="EMBL" id="RSDW01000001">
    <property type="protein sequence ID" value="RSL16021.1"/>
    <property type="molecule type" value="Genomic_DNA"/>
</dbReference>
<dbReference type="InterPro" id="IPR006311">
    <property type="entry name" value="TAT_signal"/>
</dbReference>
<dbReference type="Proteomes" id="UP000269669">
    <property type="component" value="Unassembled WGS sequence"/>
</dbReference>
<dbReference type="PANTHER" id="PTHR46112">
    <property type="entry name" value="AMINOPEPTIDASE"/>
    <property type="match status" value="1"/>
</dbReference>
<dbReference type="InterPro" id="IPR050659">
    <property type="entry name" value="Peptidase_M24B"/>
</dbReference>
<dbReference type="InterPro" id="IPR036005">
    <property type="entry name" value="Creatinase/aminopeptidase-like"/>
</dbReference>
<comment type="caution">
    <text evidence="4">The sequence shown here is derived from an EMBL/GenBank/DDBJ whole genome shotgun (WGS) entry which is preliminary data.</text>
</comment>
<dbReference type="Gene3D" id="3.90.230.10">
    <property type="entry name" value="Creatinase/methionine aminopeptidase superfamily"/>
    <property type="match status" value="1"/>
</dbReference>
<dbReference type="Gene3D" id="3.40.350.10">
    <property type="entry name" value="Creatinase/prolidase N-terminal domain"/>
    <property type="match status" value="1"/>
</dbReference>
<dbReference type="SUPFAM" id="SSF53092">
    <property type="entry name" value="Creatinase/prolidase N-terminal domain"/>
    <property type="match status" value="1"/>
</dbReference>
<evidence type="ECO:0000256" key="1">
    <source>
        <dbReference type="SAM" id="SignalP"/>
    </source>
</evidence>
<evidence type="ECO:0000259" key="2">
    <source>
        <dbReference type="Pfam" id="PF00557"/>
    </source>
</evidence>
<dbReference type="SUPFAM" id="SSF55920">
    <property type="entry name" value="Creatinase/aminopeptidase"/>
    <property type="match status" value="1"/>
</dbReference>